<evidence type="ECO:0000256" key="3">
    <source>
        <dbReference type="ARBA" id="ARBA00008636"/>
    </source>
</evidence>
<dbReference type="InterPro" id="IPR051318">
    <property type="entry name" value="Fe-S_L-Ser"/>
</dbReference>
<evidence type="ECO:0000256" key="10">
    <source>
        <dbReference type="ARBA" id="ARBA00023239"/>
    </source>
</evidence>
<dbReference type="EMBL" id="JANPWE010000002">
    <property type="protein sequence ID" value="MCR6544959.1"/>
    <property type="molecule type" value="Genomic_DNA"/>
</dbReference>
<evidence type="ECO:0000256" key="11">
    <source>
        <dbReference type="ARBA" id="ARBA00041766"/>
    </source>
</evidence>
<feature type="domain" description="Serine dehydratase-like alpha subunit" evidence="13">
    <location>
        <begin position="253"/>
        <end position="507"/>
    </location>
</feature>
<accession>A0ABT1Y4W6</accession>
<comment type="cofactor">
    <cofactor evidence="1">
        <name>[4Fe-4S] cluster</name>
        <dbReference type="ChEBI" id="CHEBI:49883"/>
    </cofactor>
</comment>
<organism evidence="14 15">
    <name type="scientific">Dehalobacterium formicoaceticum</name>
    <dbReference type="NCBI Taxonomy" id="51515"/>
    <lineage>
        <taxon>Bacteria</taxon>
        <taxon>Bacillati</taxon>
        <taxon>Bacillota</taxon>
        <taxon>Clostridia</taxon>
        <taxon>Eubacteriales</taxon>
        <taxon>Peptococcaceae</taxon>
        <taxon>Dehalobacterium</taxon>
    </lineage>
</organism>
<comment type="pathway">
    <text evidence="2">Carbohydrate biosynthesis; gluconeogenesis.</text>
</comment>
<dbReference type="PANTHER" id="PTHR30182">
    <property type="entry name" value="L-SERINE DEHYDRATASE"/>
    <property type="match status" value="1"/>
</dbReference>
<keyword evidence="8" id="KW-0408">Iron</keyword>
<dbReference type="PANTHER" id="PTHR30182:SF1">
    <property type="entry name" value="L-SERINE DEHYDRATASE 1"/>
    <property type="match status" value="1"/>
</dbReference>
<name>A0ABT1Y4W6_9FIRM</name>
<evidence type="ECO:0000256" key="9">
    <source>
        <dbReference type="ARBA" id="ARBA00023014"/>
    </source>
</evidence>
<reference evidence="14 15" key="1">
    <citation type="submission" date="2022-08" db="EMBL/GenBank/DDBJ databases">
        <title>Proteogenomics of the novel Dehalobacterium formicoaceticum strain EZ94 highlights a key role of methyltransferases during anaerobic dichloromethane degradation.</title>
        <authorList>
            <person name="Wasmund K."/>
        </authorList>
    </citation>
    <scope>NUCLEOTIDE SEQUENCE [LARGE SCALE GENOMIC DNA]</scope>
    <source>
        <strain evidence="14 15">EZ94</strain>
    </source>
</reference>
<dbReference type="RefSeq" id="WP_257912587.1">
    <property type="nucleotide sequence ID" value="NZ_JANPWE010000002.1"/>
</dbReference>
<evidence type="ECO:0000256" key="5">
    <source>
        <dbReference type="ARBA" id="ARBA00022432"/>
    </source>
</evidence>
<dbReference type="InterPro" id="IPR005130">
    <property type="entry name" value="Ser_deHydtase-like_asu"/>
</dbReference>
<dbReference type="SUPFAM" id="SSF143548">
    <property type="entry name" value="Serine metabolism enzymes domain"/>
    <property type="match status" value="1"/>
</dbReference>
<keyword evidence="7" id="KW-0479">Metal-binding</keyword>
<dbReference type="Proteomes" id="UP001524944">
    <property type="component" value="Unassembled WGS sequence"/>
</dbReference>
<dbReference type="EC" id="4.3.1.17" evidence="4"/>
<keyword evidence="6" id="KW-0004">4Fe-4S</keyword>
<keyword evidence="9" id="KW-0411">Iron-sulfur</keyword>
<evidence type="ECO:0000313" key="15">
    <source>
        <dbReference type="Proteomes" id="UP001524944"/>
    </source>
</evidence>
<keyword evidence="5" id="KW-0312">Gluconeogenesis</keyword>
<evidence type="ECO:0000256" key="1">
    <source>
        <dbReference type="ARBA" id="ARBA00001966"/>
    </source>
</evidence>
<comment type="similarity">
    <text evidence="3">Belongs to the iron-sulfur dependent L-serine dehydratase family.</text>
</comment>
<dbReference type="Pfam" id="PF03313">
    <property type="entry name" value="SDH_alpha"/>
    <property type="match status" value="1"/>
</dbReference>
<proteinExistence type="inferred from homology"/>
<comment type="catalytic activity">
    <reaction evidence="12">
        <text>L-serine = pyruvate + NH4(+)</text>
        <dbReference type="Rhea" id="RHEA:19169"/>
        <dbReference type="ChEBI" id="CHEBI:15361"/>
        <dbReference type="ChEBI" id="CHEBI:28938"/>
        <dbReference type="ChEBI" id="CHEBI:33384"/>
        <dbReference type="EC" id="4.3.1.17"/>
    </reaction>
</comment>
<keyword evidence="15" id="KW-1185">Reference proteome</keyword>
<evidence type="ECO:0000256" key="2">
    <source>
        <dbReference type="ARBA" id="ARBA00004742"/>
    </source>
</evidence>
<evidence type="ECO:0000256" key="7">
    <source>
        <dbReference type="ARBA" id="ARBA00022723"/>
    </source>
</evidence>
<evidence type="ECO:0000256" key="6">
    <source>
        <dbReference type="ARBA" id="ARBA00022485"/>
    </source>
</evidence>
<dbReference type="Gene3D" id="3.30.1330.90">
    <property type="entry name" value="D-3-phosphoglycerate dehydrogenase, domain 3"/>
    <property type="match status" value="1"/>
</dbReference>
<sequence length="525" mass="55943">MHQPASIFNDVIGPIMIGPSSSHTAASVRIGQIIRSMMGGEVSKVVFQFSSQGSLATTFSGQGSAFGLAAGIMGFAADDPRVADALEIAESADIIIDFLITDEPCDHPNLYKAVMWDRNGNSLTAEMVSIGGGMIQVRKIGEIPVHMDGGYYETVFLLGNLPAMEARMVYEDMVTALASTEFSYDEILLSHNTKGDYLLNIKSQAALGEQAEGLVSLGKRLDIFPVLPVLSHKNYQGLFNTAGEMLAIAKKEKLAPWELAVKYESLRGGISHQEVFDKMRKIVRIIQRTLDLSKQEEQEYDDRILGRQAYKLEAANLLSGSVMNEVIKGITLMMEAKSSMKVIVAAPTAGSCGIVPGTLWGVAGVLKYGEVELVKAMLTAGLIGIIIAEHATFAGEVGGCQAECGSASGMAAAGIVQLMGGTVEQALDAASMALQNVLGMVCDPVADRVEVPCLGKNIMCGCNALAMAQLSIAGFDKVIPLDETVKAMAQVGDMIPMELCCTGKAGLSVQKTSKDIWQKLNLRSM</sequence>
<evidence type="ECO:0000256" key="8">
    <source>
        <dbReference type="ARBA" id="ARBA00023004"/>
    </source>
</evidence>
<evidence type="ECO:0000313" key="14">
    <source>
        <dbReference type="EMBL" id="MCR6544959.1"/>
    </source>
</evidence>
<protein>
    <recommendedName>
        <fullName evidence="4">L-serine ammonia-lyase</fullName>
        <ecNumber evidence="4">4.3.1.17</ecNumber>
    </recommendedName>
    <alternativeName>
        <fullName evidence="11">L-serine deaminase</fullName>
    </alternativeName>
</protein>
<evidence type="ECO:0000256" key="12">
    <source>
        <dbReference type="ARBA" id="ARBA00049406"/>
    </source>
</evidence>
<gene>
    <name evidence="14" type="ORF">NVS47_05400</name>
</gene>
<keyword evidence="10 14" id="KW-0456">Lyase</keyword>
<evidence type="ECO:0000259" key="13">
    <source>
        <dbReference type="Pfam" id="PF03313"/>
    </source>
</evidence>
<comment type="caution">
    <text evidence="14">The sequence shown here is derived from an EMBL/GenBank/DDBJ whole genome shotgun (WGS) entry which is preliminary data.</text>
</comment>
<evidence type="ECO:0000256" key="4">
    <source>
        <dbReference type="ARBA" id="ARBA00012093"/>
    </source>
</evidence>
<dbReference type="InterPro" id="IPR029009">
    <property type="entry name" value="ASB_dom_sf"/>
</dbReference>
<dbReference type="GO" id="GO:0003941">
    <property type="term" value="F:L-serine ammonia-lyase activity"/>
    <property type="evidence" value="ECO:0007669"/>
    <property type="project" value="UniProtKB-EC"/>
</dbReference>